<evidence type="ECO:0000313" key="1">
    <source>
        <dbReference type="EMBL" id="KAG0317278.1"/>
    </source>
</evidence>
<feature type="non-terminal residue" evidence="1">
    <location>
        <position position="1"/>
    </location>
</feature>
<comment type="caution">
    <text evidence="1">The sequence shown here is derived from an EMBL/GenBank/DDBJ whole genome shotgun (WGS) entry which is preliminary data.</text>
</comment>
<dbReference type="AlphaFoldDB" id="A0A9P6US67"/>
<dbReference type="Proteomes" id="UP000823405">
    <property type="component" value="Unassembled WGS sequence"/>
</dbReference>
<dbReference type="EMBL" id="JAAAIN010000252">
    <property type="protein sequence ID" value="KAG0317278.1"/>
    <property type="molecule type" value="Genomic_DNA"/>
</dbReference>
<protein>
    <submittedName>
        <fullName evidence="1">Uncharacterized protein</fullName>
    </submittedName>
</protein>
<dbReference type="OrthoDB" id="2393824at2759"/>
<evidence type="ECO:0000313" key="2">
    <source>
        <dbReference type="Proteomes" id="UP000823405"/>
    </source>
</evidence>
<gene>
    <name evidence="1" type="ORF">BGZ97_005618</name>
</gene>
<name>A0A9P6US67_9FUNG</name>
<reference evidence="1" key="1">
    <citation type="journal article" date="2020" name="Fungal Divers.">
        <title>Resolving the Mortierellaceae phylogeny through synthesis of multi-gene phylogenetics and phylogenomics.</title>
        <authorList>
            <person name="Vandepol N."/>
            <person name="Liber J."/>
            <person name="Desiro A."/>
            <person name="Na H."/>
            <person name="Kennedy M."/>
            <person name="Barry K."/>
            <person name="Grigoriev I.V."/>
            <person name="Miller A.N."/>
            <person name="O'Donnell K."/>
            <person name="Stajich J.E."/>
            <person name="Bonito G."/>
        </authorList>
    </citation>
    <scope>NUCLEOTIDE SEQUENCE</scope>
    <source>
        <strain evidence="1">NVP60</strain>
    </source>
</reference>
<organism evidence="1 2">
    <name type="scientific">Linnemannia gamsii</name>
    <dbReference type="NCBI Taxonomy" id="64522"/>
    <lineage>
        <taxon>Eukaryota</taxon>
        <taxon>Fungi</taxon>
        <taxon>Fungi incertae sedis</taxon>
        <taxon>Mucoromycota</taxon>
        <taxon>Mortierellomycotina</taxon>
        <taxon>Mortierellomycetes</taxon>
        <taxon>Mortierellales</taxon>
        <taxon>Mortierellaceae</taxon>
        <taxon>Linnemannia</taxon>
    </lineage>
</organism>
<proteinExistence type="predicted"/>
<sequence length="92" mass="10279">MGKQDLMPDLHHTQFLGWTEMDSIKIYVSRVQMCLQGDKSKQALNEHLSQSAIDLLFEKSVGRLHAAIGALERIVECNDPAAWKAIIEDAGD</sequence>
<accession>A0A9P6US67</accession>
<keyword evidence="2" id="KW-1185">Reference proteome</keyword>